<evidence type="ECO:0000256" key="1">
    <source>
        <dbReference type="ARBA" id="ARBA00004496"/>
    </source>
</evidence>
<dbReference type="InterPro" id="IPR036421">
    <property type="entry name" value="Fe_dep_repressor_sf"/>
</dbReference>
<dbReference type="InterPro" id="IPR036388">
    <property type="entry name" value="WH-like_DNA-bd_sf"/>
</dbReference>
<keyword evidence="7" id="KW-0238">DNA-binding</keyword>
<comment type="caution">
    <text evidence="13">The sequence shown here is derived from an EMBL/GenBank/DDBJ whole genome shotgun (WGS) entry which is preliminary data.</text>
</comment>
<dbReference type="GO" id="GO:0046914">
    <property type="term" value="F:transition metal ion binding"/>
    <property type="evidence" value="ECO:0007669"/>
    <property type="project" value="InterPro"/>
</dbReference>
<dbReference type="Pfam" id="PF02742">
    <property type="entry name" value="Fe_dep_repr_C"/>
    <property type="match status" value="1"/>
</dbReference>
<dbReference type="Gene3D" id="1.10.60.10">
    <property type="entry name" value="Iron dependent repressor, metal binding and dimerisation domain"/>
    <property type="match status" value="1"/>
</dbReference>
<feature type="domain" description="HTH dtxR-type" evidence="12">
    <location>
        <begin position="1"/>
        <end position="71"/>
    </location>
</feature>
<evidence type="ECO:0000256" key="9">
    <source>
        <dbReference type="ARBA" id="ARBA00023163"/>
    </source>
</evidence>
<dbReference type="GO" id="GO:0003677">
    <property type="term" value="F:DNA binding"/>
    <property type="evidence" value="ECO:0007669"/>
    <property type="project" value="UniProtKB-KW"/>
</dbReference>
<dbReference type="Proteomes" id="UP000216300">
    <property type="component" value="Unassembled WGS sequence"/>
</dbReference>
<evidence type="ECO:0000256" key="3">
    <source>
        <dbReference type="ARBA" id="ARBA00011738"/>
    </source>
</evidence>
<dbReference type="PANTHER" id="PTHR33238:SF11">
    <property type="entry name" value="TRANSCRIPTIONAL REGULATOR MNTR"/>
    <property type="match status" value="1"/>
</dbReference>
<dbReference type="SUPFAM" id="SSF47979">
    <property type="entry name" value="Iron-dependent repressor protein, dimerization domain"/>
    <property type="match status" value="1"/>
</dbReference>
<evidence type="ECO:0000256" key="10">
    <source>
        <dbReference type="ARBA" id="ARBA00023211"/>
    </source>
</evidence>
<dbReference type="PROSITE" id="PS50944">
    <property type="entry name" value="HTH_DTXR"/>
    <property type="match status" value="1"/>
</dbReference>
<evidence type="ECO:0000313" key="13">
    <source>
        <dbReference type="EMBL" id="OYN90237.1"/>
    </source>
</evidence>
<evidence type="ECO:0000256" key="7">
    <source>
        <dbReference type="ARBA" id="ARBA00023125"/>
    </source>
</evidence>
<reference evidence="13 14" key="1">
    <citation type="submission" date="2017-07" db="EMBL/GenBank/DDBJ databases">
        <title>Draft whole genome sequences of clinical Proprionibacteriaceae strains.</title>
        <authorList>
            <person name="Bernier A.-M."/>
            <person name="Bernard K."/>
            <person name="Domingo M.-C."/>
        </authorList>
    </citation>
    <scope>NUCLEOTIDE SEQUENCE [LARGE SCALE GENOMIC DNA]</scope>
    <source>
        <strain evidence="13 14">NML 150081</strain>
    </source>
</reference>
<keyword evidence="14" id="KW-1185">Reference proteome</keyword>
<keyword evidence="9" id="KW-0804">Transcription</keyword>
<dbReference type="GO" id="GO:0046983">
    <property type="term" value="F:protein dimerization activity"/>
    <property type="evidence" value="ECO:0007669"/>
    <property type="project" value="InterPro"/>
</dbReference>
<keyword evidence="5" id="KW-0678">Repressor</keyword>
<dbReference type="InterPro" id="IPR007167">
    <property type="entry name" value="Fe-transptr_FeoA-like"/>
</dbReference>
<evidence type="ECO:0000256" key="2">
    <source>
        <dbReference type="ARBA" id="ARBA00007871"/>
    </source>
</evidence>
<keyword evidence="4" id="KW-0963">Cytoplasm</keyword>
<keyword evidence="8" id="KW-0010">Activator</keyword>
<dbReference type="GO" id="GO:0045892">
    <property type="term" value="P:negative regulation of DNA-templated transcription"/>
    <property type="evidence" value="ECO:0007669"/>
    <property type="project" value="TreeGrafter"/>
</dbReference>
<comment type="similarity">
    <text evidence="2">Belongs to the DtxR/MntR family.</text>
</comment>
<evidence type="ECO:0000259" key="12">
    <source>
        <dbReference type="PROSITE" id="PS50944"/>
    </source>
</evidence>
<comment type="subcellular location">
    <subcellularLocation>
        <location evidence="1">Cytoplasm</location>
    </subcellularLocation>
</comment>
<dbReference type="OrthoDB" id="9791355at2"/>
<gene>
    <name evidence="13" type="ORF">CGZ91_08700</name>
</gene>
<dbReference type="PANTHER" id="PTHR33238">
    <property type="entry name" value="IRON (METAL) DEPENDENT REPRESSOR, DTXR FAMILY"/>
    <property type="match status" value="1"/>
</dbReference>
<dbReference type="GO" id="GO:0005737">
    <property type="term" value="C:cytoplasm"/>
    <property type="evidence" value="ECO:0007669"/>
    <property type="project" value="UniProtKB-SubCell"/>
</dbReference>
<dbReference type="FunFam" id="1.10.60.10:FF:000004">
    <property type="entry name" value="DtxR family transcriptional regulator"/>
    <property type="match status" value="1"/>
</dbReference>
<accession>A0A255EFC0</accession>
<dbReference type="GO" id="GO:0003700">
    <property type="term" value="F:DNA-binding transcription factor activity"/>
    <property type="evidence" value="ECO:0007669"/>
    <property type="project" value="InterPro"/>
</dbReference>
<organism evidence="13 14">
    <name type="scientific">Parenemella sanctibonifatiensis</name>
    <dbReference type="NCBI Taxonomy" id="2016505"/>
    <lineage>
        <taxon>Bacteria</taxon>
        <taxon>Bacillati</taxon>
        <taxon>Actinomycetota</taxon>
        <taxon>Actinomycetes</taxon>
        <taxon>Propionibacteriales</taxon>
        <taxon>Propionibacteriaceae</taxon>
        <taxon>Parenemella</taxon>
    </lineage>
</organism>
<sequence>MSAVTEPAVSRMVEDYLTLIWKAYAWPGGEPSTTDLAVQLGVTPSTVSANLKKLARDGYLDYEPYGKITLTEPGRRIAVRVVRRHRLIEAYLVAALGLGWDEVHDEADRLEHAVSDLVLDRMDAVLGHPAFDPHGDPIPTPNGEVPADDSRALVDLPPGVPGRITRVSDRFPEVLRHLAGHQLTVGAELVLREVRPAVAMVVLEVGEAVVELSLTAAAAVRVRLD</sequence>
<keyword evidence="6" id="KW-0805">Transcription regulation</keyword>
<proteinExistence type="inferred from homology"/>
<keyword evidence="10" id="KW-0464">Manganese</keyword>
<evidence type="ECO:0000256" key="4">
    <source>
        <dbReference type="ARBA" id="ARBA00022490"/>
    </source>
</evidence>
<evidence type="ECO:0000256" key="5">
    <source>
        <dbReference type="ARBA" id="ARBA00022491"/>
    </source>
</evidence>
<dbReference type="AlphaFoldDB" id="A0A255EFC0"/>
<dbReference type="InterPro" id="IPR050536">
    <property type="entry name" value="DtxR_MntR_Metal-Reg"/>
</dbReference>
<evidence type="ECO:0000313" key="14">
    <source>
        <dbReference type="Proteomes" id="UP000216300"/>
    </source>
</evidence>
<dbReference type="InterPro" id="IPR022689">
    <property type="entry name" value="Iron_dep_repressor"/>
</dbReference>
<dbReference type="InterPro" id="IPR022687">
    <property type="entry name" value="HTH_DTXR"/>
</dbReference>
<evidence type="ECO:0000256" key="6">
    <source>
        <dbReference type="ARBA" id="ARBA00023015"/>
    </source>
</evidence>
<dbReference type="EMBL" id="NMVJ01000007">
    <property type="protein sequence ID" value="OYN90237.1"/>
    <property type="molecule type" value="Genomic_DNA"/>
</dbReference>
<name>A0A255EFC0_9ACTN</name>
<evidence type="ECO:0000256" key="11">
    <source>
        <dbReference type="ARBA" id="ARBA00032593"/>
    </source>
</evidence>
<dbReference type="Pfam" id="PF04023">
    <property type="entry name" value="FeoA"/>
    <property type="match status" value="1"/>
</dbReference>
<dbReference type="SMART" id="SM00529">
    <property type="entry name" value="HTH_DTXR"/>
    <property type="match status" value="1"/>
</dbReference>
<dbReference type="InterPro" id="IPR001367">
    <property type="entry name" value="Fe_dep_repressor"/>
</dbReference>
<dbReference type="Gene3D" id="1.10.10.10">
    <property type="entry name" value="Winged helix-like DNA-binding domain superfamily/Winged helix DNA-binding domain"/>
    <property type="match status" value="1"/>
</dbReference>
<dbReference type="Pfam" id="PF01325">
    <property type="entry name" value="Fe_dep_repress"/>
    <property type="match status" value="1"/>
</dbReference>
<dbReference type="SMART" id="SM00899">
    <property type="entry name" value="FeoA"/>
    <property type="match status" value="1"/>
</dbReference>
<evidence type="ECO:0000256" key="8">
    <source>
        <dbReference type="ARBA" id="ARBA00023159"/>
    </source>
</evidence>
<protein>
    <recommendedName>
        <fullName evidence="11">Manganese transport regulator</fullName>
    </recommendedName>
</protein>
<comment type="subunit">
    <text evidence="3">Homodimer.</text>
</comment>
<dbReference type="InterPro" id="IPR036390">
    <property type="entry name" value="WH_DNA-bd_sf"/>
</dbReference>
<dbReference type="SUPFAM" id="SSF46785">
    <property type="entry name" value="Winged helix' DNA-binding domain"/>
    <property type="match status" value="1"/>
</dbReference>